<dbReference type="Gene3D" id="3.30.420.10">
    <property type="entry name" value="Ribonuclease H-like superfamily/Ribonuclease H"/>
    <property type="match status" value="1"/>
</dbReference>
<evidence type="ECO:0000259" key="8">
    <source>
        <dbReference type="SMART" id="SM00479"/>
    </source>
</evidence>
<dbReference type="InterPro" id="IPR036397">
    <property type="entry name" value="RNaseH_sf"/>
</dbReference>
<dbReference type="CDD" id="cd06144">
    <property type="entry name" value="REX4_like"/>
    <property type="match status" value="1"/>
</dbReference>
<dbReference type="PANTHER" id="PTHR12801">
    <property type="entry name" value="RNA EXONUCLEASE REXO1 / RECO3 FAMILY MEMBER-RELATED"/>
    <property type="match status" value="1"/>
</dbReference>
<accession>A0ABD0TBI4</accession>
<evidence type="ECO:0000256" key="1">
    <source>
        <dbReference type="ARBA" id="ARBA00004123"/>
    </source>
</evidence>
<dbReference type="GO" id="GO:0004527">
    <property type="term" value="F:exonuclease activity"/>
    <property type="evidence" value="ECO:0007669"/>
    <property type="project" value="UniProtKB-KW"/>
</dbReference>
<dbReference type="InterPro" id="IPR013520">
    <property type="entry name" value="Ribonucl_H"/>
</dbReference>
<evidence type="ECO:0000256" key="5">
    <source>
        <dbReference type="ARBA" id="ARBA00022801"/>
    </source>
</evidence>
<dbReference type="Proteomes" id="UP001549921">
    <property type="component" value="Unassembled WGS sequence"/>
</dbReference>
<dbReference type="GO" id="GO:0005634">
    <property type="term" value="C:nucleus"/>
    <property type="evidence" value="ECO:0007669"/>
    <property type="project" value="UniProtKB-SubCell"/>
</dbReference>
<keyword evidence="7" id="KW-0539">Nucleus</keyword>
<comment type="caution">
    <text evidence="9">The sequence shown here is derived from an EMBL/GenBank/DDBJ whole genome shotgun (WGS) entry which is preliminary data.</text>
</comment>
<dbReference type="InterPro" id="IPR012337">
    <property type="entry name" value="RNaseH-like_sf"/>
</dbReference>
<evidence type="ECO:0000256" key="2">
    <source>
        <dbReference type="ARBA" id="ARBA00010489"/>
    </source>
</evidence>
<comment type="subcellular location">
    <subcellularLocation>
        <location evidence="1">Nucleus</location>
    </subcellularLocation>
</comment>
<dbReference type="AlphaFoldDB" id="A0ABD0TBI4"/>
<dbReference type="InterPro" id="IPR047021">
    <property type="entry name" value="REXO1/3/4-like"/>
</dbReference>
<name>A0ABD0TBI4_LOXSC</name>
<proteinExistence type="inferred from homology"/>
<dbReference type="Pfam" id="PF00929">
    <property type="entry name" value="RNase_T"/>
    <property type="match status" value="1"/>
</dbReference>
<evidence type="ECO:0000256" key="3">
    <source>
        <dbReference type="ARBA" id="ARBA00016937"/>
    </source>
</evidence>
<organism evidence="9 10">
    <name type="scientific">Loxostege sticticalis</name>
    <name type="common">Beet webworm moth</name>
    <dbReference type="NCBI Taxonomy" id="481309"/>
    <lineage>
        <taxon>Eukaryota</taxon>
        <taxon>Metazoa</taxon>
        <taxon>Ecdysozoa</taxon>
        <taxon>Arthropoda</taxon>
        <taxon>Hexapoda</taxon>
        <taxon>Insecta</taxon>
        <taxon>Pterygota</taxon>
        <taxon>Neoptera</taxon>
        <taxon>Endopterygota</taxon>
        <taxon>Lepidoptera</taxon>
        <taxon>Glossata</taxon>
        <taxon>Ditrysia</taxon>
        <taxon>Pyraloidea</taxon>
        <taxon>Crambidae</taxon>
        <taxon>Pyraustinae</taxon>
        <taxon>Loxostege</taxon>
    </lineage>
</organism>
<protein>
    <recommendedName>
        <fullName evidence="3">RNA exonuclease 4</fullName>
    </recommendedName>
</protein>
<sequence length="161" mass="17936">MRKLAIDCEMVGARGNKQLLAKVALVDENLYCVYDKFVAPTGTVTDYRTSISGITAIYLRGAPSFSQVQREVANLISGCLLIGHSVADVDLAVLNLNHPEHNIRDVAKYPPFKQYNYGNKPSLKMLAEKVLGERIHDGPHDPVQDAKTAMKLYKKVAHQWQ</sequence>
<keyword evidence="5" id="KW-0378">Hydrolase</keyword>
<keyword evidence="4" id="KW-0540">Nuclease</keyword>
<keyword evidence="6" id="KW-0269">Exonuclease</keyword>
<evidence type="ECO:0000313" key="10">
    <source>
        <dbReference type="Proteomes" id="UP001549921"/>
    </source>
</evidence>
<dbReference type="InterPro" id="IPR037431">
    <property type="entry name" value="REX4_DEDDh_dom"/>
</dbReference>
<evidence type="ECO:0000256" key="6">
    <source>
        <dbReference type="ARBA" id="ARBA00022839"/>
    </source>
</evidence>
<dbReference type="SUPFAM" id="SSF53098">
    <property type="entry name" value="Ribonuclease H-like"/>
    <property type="match status" value="1"/>
</dbReference>
<dbReference type="PANTHER" id="PTHR12801:SF123">
    <property type="entry name" value="RNA EXONUCLEASE 4"/>
    <property type="match status" value="1"/>
</dbReference>
<evidence type="ECO:0000256" key="4">
    <source>
        <dbReference type="ARBA" id="ARBA00022722"/>
    </source>
</evidence>
<dbReference type="EMBL" id="JBEDNZ010000007">
    <property type="protein sequence ID" value="KAL0840738.1"/>
    <property type="molecule type" value="Genomic_DNA"/>
</dbReference>
<comment type="similarity">
    <text evidence="2">Belongs to the REXO4 family.</text>
</comment>
<reference evidence="9 10" key="1">
    <citation type="submission" date="2024-06" db="EMBL/GenBank/DDBJ databases">
        <title>A chromosome-level genome assembly of beet webworm, Loxostege sticticalis.</title>
        <authorList>
            <person name="Zhang Y."/>
        </authorList>
    </citation>
    <scope>NUCLEOTIDE SEQUENCE [LARGE SCALE GENOMIC DNA]</scope>
    <source>
        <strain evidence="9">AQ028</strain>
        <tissue evidence="9">Male pupae</tissue>
    </source>
</reference>
<evidence type="ECO:0000256" key="7">
    <source>
        <dbReference type="ARBA" id="ARBA00023242"/>
    </source>
</evidence>
<feature type="domain" description="Exonuclease" evidence="8">
    <location>
        <begin position="2"/>
        <end position="161"/>
    </location>
</feature>
<evidence type="ECO:0000313" key="9">
    <source>
        <dbReference type="EMBL" id="KAL0840738.1"/>
    </source>
</evidence>
<dbReference type="SMART" id="SM00479">
    <property type="entry name" value="EXOIII"/>
    <property type="match status" value="1"/>
</dbReference>
<gene>
    <name evidence="9" type="ORF">ABMA28_015926</name>
</gene>